<evidence type="ECO:0000313" key="1">
    <source>
        <dbReference type="EMBL" id="MDN0075423.1"/>
    </source>
</evidence>
<reference evidence="1" key="1">
    <citation type="submission" date="2023-06" db="EMBL/GenBank/DDBJ databases">
        <authorList>
            <person name="Zhang S."/>
        </authorList>
    </citation>
    <scope>NUCLEOTIDE SEQUENCE</scope>
    <source>
        <strain evidence="1">SG2303</strain>
    </source>
</reference>
<dbReference type="RefSeq" id="WP_289830032.1">
    <property type="nucleotide sequence ID" value="NZ_JAUEDK010000017.1"/>
</dbReference>
<evidence type="ECO:0000313" key="2">
    <source>
        <dbReference type="Proteomes" id="UP001168540"/>
    </source>
</evidence>
<protein>
    <submittedName>
        <fullName evidence="1">Uncharacterized protein</fullName>
    </submittedName>
</protein>
<name>A0ABT7XNP7_9NEIS</name>
<proteinExistence type="predicted"/>
<gene>
    <name evidence="1" type="ORF">QU481_11025</name>
</gene>
<accession>A0ABT7XNP7</accession>
<dbReference type="Proteomes" id="UP001168540">
    <property type="component" value="Unassembled WGS sequence"/>
</dbReference>
<sequence length="538" mass="59163">MREHACYADKSLSEKAGVLDFMGLAPVNERLIEHCLPGINGTVSMLRVYAALCWMAWRVTESLTASDTDGPSVSRLALQKMDLVLMWSMQGSGYTGLVGGQRQFPVDSQEATFIFDAFPDSQAAYFTPVQYRPSIVNGLELLQAGAGGSYRCTAKGRKLAEALDEVLKNQYSADDYAWLADVRQLKGTGANAKAFQSLLTSAISEAEQQAFLEAFMPSGPEVDAYDARRAATSRLMLRCLSRSKDGLSVPQLRATLARGVDQQGRPLVDDDKTGESTILRAQAVLQVRQLQRFALEWCMVLFVAFVRREFPRELPVPLKTQIQLFLDEGLSAEALSAAGSTLGIDADLAKLKQLQGDAPTLSRAALTNPDVPLLDIDNLSQGKKPEPTFLANLYQALLRCKVETENLLAMDVAYTKVMQAEGARIPLTLLSRAVDTFRSQSPKDFMAYVLEVFCVNQQLHTAASRTRGPFDTNRYMLAMGEMGWEATSTKVPNINPSPDRLRNTCLLLKDCGLLQAKGEKWLLTEQAHPYIEHTGTGA</sequence>
<keyword evidence="2" id="KW-1185">Reference proteome</keyword>
<comment type="caution">
    <text evidence="1">The sequence shown here is derived from an EMBL/GenBank/DDBJ whole genome shotgun (WGS) entry which is preliminary data.</text>
</comment>
<dbReference type="EMBL" id="JAUEDK010000017">
    <property type="protein sequence ID" value="MDN0075423.1"/>
    <property type="molecule type" value="Genomic_DNA"/>
</dbReference>
<organism evidence="1 2">
    <name type="scientific">Crenobacter oryzisoli</name>
    <dbReference type="NCBI Taxonomy" id="3056844"/>
    <lineage>
        <taxon>Bacteria</taxon>
        <taxon>Pseudomonadati</taxon>
        <taxon>Pseudomonadota</taxon>
        <taxon>Betaproteobacteria</taxon>
        <taxon>Neisseriales</taxon>
        <taxon>Neisseriaceae</taxon>
        <taxon>Crenobacter</taxon>
    </lineage>
</organism>